<evidence type="ECO:0000256" key="1">
    <source>
        <dbReference type="ARBA" id="ARBA00004141"/>
    </source>
</evidence>
<dbReference type="Pfam" id="PF02674">
    <property type="entry name" value="Colicin_V"/>
    <property type="match status" value="1"/>
</dbReference>
<organism evidence="6 7">
    <name type="scientific">Pelotomaculum isophthalicicum JI</name>
    <dbReference type="NCBI Taxonomy" id="947010"/>
    <lineage>
        <taxon>Bacteria</taxon>
        <taxon>Bacillati</taxon>
        <taxon>Bacillota</taxon>
        <taxon>Clostridia</taxon>
        <taxon>Eubacteriales</taxon>
        <taxon>Desulfotomaculaceae</taxon>
        <taxon>Pelotomaculum</taxon>
    </lineage>
</organism>
<keyword evidence="2 5" id="KW-0812">Transmembrane</keyword>
<keyword evidence="4 5" id="KW-0472">Membrane</keyword>
<dbReference type="GO" id="GO:0009403">
    <property type="term" value="P:toxin biosynthetic process"/>
    <property type="evidence" value="ECO:0007669"/>
    <property type="project" value="InterPro"/>
</dbReference>
<comment type="subcellular location">
    <subcellularLocation>
        <location evidence="1">Membrane</location>
        <topology evidence="1">Multi-pass membrane protein</topology>
    </subcellularLocation>
</comment>
<dbReference type="InterPro" id="IPR003825">
    <property type="entry name" value="Colicin-V_CvpA"/>
</dbReference>
<dbReference type="PANTHER" id="PTHR37306:SF1">
    <property type="entry name" value="COLICIN V PRODUCTION PROTEIN"/>
    <property type="match status" value="1"/>
</dbReference>
<evidence type="ECO:0000256" key="5">
    <source>
        <dbReference type="SAM" id="Phobius"/>
    </source>
</evidence>
<comment type="caution">
    <text evidence="6">The sequence shown here is derived from an EMBL/GenBank/DDBJ whole genome shotgun (WGS) entry which is preliminary data.</text>
</comment>
<keyword evidence="3 5" id="KW-1133">Transmembrane helix</keyword>
<dbReference type="RefSeq" id="WP_277442999.1">
    <property type="nucleotide sequence ID" value="NZ_JAKOAV010000006.1"/>
</dbReference>
<dbReference type="PANTHER" id="PTHR37306">
    <property type="entry name" value="COLICIN V PRODUCTION PROTEIN"/>
    <property type="match status" value="1"/>
</dbReference>
<feature type="transmembrane region" description="Helical" evidence="5">
    <location>
        <begin position="24"/>
        <end position="45"/>
    </location>
</feature>
<keyword evidence="7" id="KW-1185">Reference proteome</keyword>
<feature type="transmembrane region" description="Helical" evidence="5">
    <location>
        <begin position="141"/>
        <end position="163"/>
    </location>
</feature>
<dbReference type="EMBL" id="JAKOAV010000006">
    <property type="protein sequence ID" value="MDF9407761.1"/>
    <property type="molecule type" value="Genomic_DNA"/>
</dbReference>
<accession>A0A9X4H116</accession>
<evidence type="ECO:0000256" key="2">
    <source>
        <dbReference type="ARBA" id="ARBA00022692"/>
    </source>
</evidence>
<reference evidence="6" key="1">
    <citation type="submission" date="2022-02" db="EMBL/GenBank/DDBJ databases">
        <authorList>
            <person name="Leng L."/>
        </authorList>
    </citation>
    <scope>NUCLEOTIDE SEQUENCE</scope>
    <source>
        <strain evidence="6">JI</strain>
    </source>
</reference>
<protein>
    <submittedName>
        <fullName evidence="6">CvpA family protein</fullName>
    </submittedName>
</protein>
<evidence type="ECO:0000313" key="7">
    <source>
        <dbReference type="Proteomes" id="UP001154312"/>
    </source>
</evidence>
<evidence type="ECO:0000313" key="6">
    <source>
        <dbReference type="EMBL" id="MDF9407761.1"/>
    </source>
</evidence>
<evidence type="ECO:0000256" key="3">
    <source>
        <dbReference type="ARBA" id="ARBA00022989"/>
    </source>
</evidence>
<dbReference type="Proteomes" id="UP001154312">
    <property type="component" value="Unassembled WGS sequence"/>
</dbReference>
<gene>
    <name evidence="6" type="ORF">L7E55_05205</name>
</gene>
<name>A0A9X4H116_9FIRM</name>
<feature type="transmembrane region" description="Helical" evidence="5">
    <location>
        <begin position="98"/>
        <end position="121"/>
    </location>
</feature>
<evidence type="ECO:0000256" key="4">
    <source>
        <dbReference type="ARBA" id="ARBA00023136"/>
    </source>
</evidence>
<dbReference type="GO" id="GO:0016020">
    <property type="term" value="C:membrane"/>
    <property type="evidence" value="ECO:0007669"/>
    <property type="project" value="UniProtKB-SubCell"/>
</dbReference>
<sequence>MNWLDWLIIAVLAWSTFQGLRRGLLVSVAKMAGLLTGLVVAYSYYRPSTDYLSVRWHLEELMLPLTGPLLKFWQPAADVISPLALSGKQMSGDYVAGLIAYSILEALTFLALLTVTVWLVNAGGRILTSFADFSLLGPLNHLGGLLFGFLKGLLLVMIILALLSPFQQQSPFSGDRVVTPGMAAPQGKAFGESALLTYFKPLINTFNKTFPGGTPGKNILPESVNSI</sequence>
<dbReference type="AlphaFoldDB" id="A0A9X4H116"/>
<proteinExistence type="predicted"/>